<dbReference type="EMBL" id="VBAK01000123">
    <property type="protein sequence ID" value="TMI89469.1"/>
    <property type="molecule type" value="Genomic_DNA"/>
</dbReference>
<dbReference type="Pfam" id="PF06736">
    <property type="entry name" value="TMEM175"/>
    <property type="match status" value="1"/>
</dbReference>
<dbReference type="AlphaFoldDB" id="A0A537K140"/>
<evidence type="ECO:0000256" key="13">
    <source>
        <dbReference type="SAM" id="Phobius"/>
    </source>
</evidence>
<dbReference type="PANTHER" id="PTHR31462">
    <property type="entry name" value="ENDOSOMAL/LYSOSOMAL POTASSIUM CHANNEL TMEM175"/>
    <property type="match status" value="1"/>
</dbReference>
<comment type="caution">
    <text evidence="14">The sequence shown here is derived from an EMBL/GenBank/DDBJ whole genome shotgun (WGS) entry which is preliminary data.</text>
</comment>
<reference evidence="14 15" key="1">
    <citation type="journal article" date="2019" name="Nat. Microbiol.">
        <title>Mediterranean grassland soil C-N compound turnover is dependent on rainfall and depth, and is mediated by genomically divergent microorganisms.</title>
        <authorList>
            <person name="Diamond S."/>
            <person name="Andeer P.F."/>
            <person name="Li Z."/>
            <person name="Crits-Christoph A."/>
            <person name="Burstein D."/>
            <person name="Anantharaman K."/>
            <person name="Lane K.R."/>
            <person name="Thomas B.C."/>
            <person name="Pan C."/>
            <person name="Northen T.R."/>
            <person name="Banfield J.F."/>
        </authorList>
    </citation>
    <scope>NUCLEOTIDE SEQUENCE [LARGE SCALE GENOMIC DNA]</scope>
    <source>
        <strain evidence="14">NP_3</strain>
    </source>
</reference>
<keyword evidence="7" id="KW-0630">Potassium</keyword>
<sequence>MNAAPGAAADAKETARIEAFSDGVFAIAITLLVLDLKVPRGMAEGRDLLAALVGQWPAYLAFVTSFATIGIMWINHHRMFTLIGRTDDGLLVLNGLLLLGVTFVPFPTGVMAEYIPRAAGRVAAAVYSGTYVVIAVFFNLLWWYAAHYKRLLMSAADRAVVQAITRGYSIGPLCYALALGLAFVSVAASLVLNLALAIFWALPSQNPLVKKGEAP</sequence>
<evidence type="ECO:0000256" key="12">
    <source>
        <dbReference type="ARBA" id="ARBA00034430"/>
    </source>
</evidence>
<evidence type="ECO:0000256" key="10">
    <source>
        <dbReference type="ARBA" id="ARBA00023136"/>
    </source>
</evidence>
<dbReference type="InterPro" id="IPR010617">
    <property type="entry name" value="TMEM175-like"/>
</dbReference>
<evidence type="ECO:0000256" key="3">
    <source>
        <dbReference type="ARBA" id="ARBA00022448"/>
    </source>
</evidence>
<evidence type="ECO:0000256" key="8">
    <source>
        <dbReference type="ARBA" id="ARBA00022989"/>
    </source>
</evidence>
<evidence type="ECO:0000256" key="6">
    <source>
        <dbReference type="ARBA" id="ARBA00022826"/>
    </source>
</evidence>
<keyword evidence="11" id="KW-0407">Ion channel</keyword>
<evidence type="ECO:0000256" key="5">
    <source>
        <dbReference type="ARBA" id="ARBA00022692"/>
    </source>
</evidence>
<evidence type="ECO:0000256" key="4">
    <source>
        <dbReference type="ARBA" id="ARBA00022538"/>
    </source>
</evidence>
<evidence type="ECO:0000256" key="11">
    <source>
        <dbReference type="ARBA" id="ARBA00023303"/>
    </source>
</evidence>
<evidence type="ECO:0000313" key="14">
    <source>
        <dbReference type="EMBL" id="TMI89469.1"/>
    </source>
</evidence>
<keyword evidence="8 13" id="KW-1133">Transmembrane helix</keyword>
<evidence type="ECO:0000256" key="9">
    <source>
        <dbReference type="ARBA" id="ARBA00023065"/>
    </source>
</evidence>
<dbReference type="PANTHER" id="PTHR31462:SF5">
    <property type="entry name" value="ENDOSOMAL_LYSOSOMAL PROTON CHANNEL TMEM175"/>
    <property type="match status" value="1"/>
</dbReference>
<keyword evidence="3" id="KW-0813">Transport</keyword>
<keyword evidence="6" id="KW-0631">Potassium channel</keyword>
<dbReference type="GO" id="GO:0016020">
    <property type="term" value="C:membrane"/>
    <property type="evidence" value="ECO:0007669"/>
    <property type="project" value="UniProtKB-SubCell"/>
</dbReference>
<protein>
    <submittedName>
        <fullName evidence="14">DUF1211 domain-containing protein</fullName>
    </submittedName>
</protein>
<feature type="transmembrane region" description="Helical" evidence="13">
    <location>
        <begin position="89"/>
        <end position="110"/>
    </location>
</feature>
<proteinExistence type="inferred from homology"/>
<evidence type="ECO:0000256" key="2">
    <source>
        <dbReference type="ARBA" id="ARBA00006920"/>
    </source>
</evidence>
<keyword evidence="4" id="KW-0633">Potassium transport</keyword>
<evidence type="ECO:0000313" key="15">
    <source>
        <dbReference type="Proteomes" id="UP000318509"/>
    </source>
</evidence>
<feature type="transmembrane region" description="Helical" evidence="13">
    <location>
        <begin position="122"/>
        <end position="145"/>
    </location>
</feature>
<feature type="transmembrane region" description="Helical" evidence="13">
    <location>
        <begin position="175"/>
        <end position="202"/>
    </location>
</feature>
<evidence type="ECO:0000256" key="7">
    <source>
        <dbReference type="ARBA" id="ARBA00022958"/>
    </source>
</evidence>
<organism evidence="14 15">
    <name type="scientific">Candidatus Segetimicrobium genomatis</name>
    <dbReference type="NCBI Taxonomy" id="2569760"/>
    <lineage>
        <taxon>Bacteria</taxon>
        <taxon>Bacillati</taxon>
        <taxon>Candidatus Sysuimicrobiota</taxon>
        <taxon>Candidatus Sysuimicrobiia</taxon>
        <taxon>Candidatus Sysuimicrobiales</taxon>
        <taxon>Candidatus Segetimicrobiaceae</taxon>
        <taxon>Candidatus Segetimicrobium</taxon>
    </lineage>
</organism>
<comment type="subcellular location">
    <subcellularLocation>
        <location evidence="1">Membrane</location>
        <topology evidence="1">Multi-pass membrane protein</topology>
    </subcellularLocation>
</comment>
<feature type="transmembrane region" description="Helical" evidence="13">
    <location>
        <begin position="48"/>
        <end position="74"/>
    </location>
</feature>
<dbReference type="GO" id="GO:0015252">
    <property type="term" value="F:proton channel activity"/>
    <property type="evidence" value="ECO:0007669"/>
    <property type="project" value="InterPro"/>
</dbReference>
<name>A0A537K140_9BACT</name>
<accession>A0A537K140</accession>
<gene>
    <name evidence="14" type="ORF">E6H00_09705</name>
</gene>
<keyword evidence="9" id="KW-0406">Ion transport</keyword>
<dbReference type="GO" id="GO:0005267">
    <property type="term" value="F:potassium channel activity"/>
    <property type="evidence" value="ECO:0007669"/>
    <property type="project" value="UniProtKB-KW"/>
</dbReference>
<comment type="similarity">
    <text evidence="2">Belongs to the TMEM175 family.</text>
</comment>
<dbReference type="Proteomes" id="UP000318509">
    <property type="component" value="Unassembled WGS sequence"/>
</dbReference>
<keyword evidence="10 13" id="KW-0472">Membrane</keyword>
<comment type="catalytic activity">
    <reaction evidence="12">
        <text>K(+)(in) = K(+)(out)</text>
        <dbReference type="Rhea" id="RHEA:29463"/>
        <dbReference type="ChEBI" id="CHEBI:29103"/>
    </reaction>
</comment>
<keyword evidence="5 13" id="KW-0812">Transmembrane</keyword>
<evidence type="ECO:0000256" key="1">
    <source>
        <dbReference type="ARBA" id="ARBA00004141"/>
    </source>
</evidence>